<dbReference type="AlphaFoldDB" id="A0A6G1GNS5"/>
<dbReference type="InterPro" id="IPR003378">
    <property type="entry name" value="Fringe-like_glycosylTrfase"/>
</dbReference>
<keyword evidence="11" id="KW-0472">Membrane</keyword>
<name>A0A6G1GNS5_9PEZI</name>
<dbReference type="GO" id="GO:0016020">
    <property type="term" value="C:membrane"/>
    <property type="evidence" value="ECO:0007669"/>
    <property type="project" value="UniProtKB-SubCell"/>
</dbReference>
<evidence type="ECO:0000256" key="11">
    <source>
        <dbReference type="ARBA" id="ARBA00023136"/>
    </source>
</evidence>
<evidence type="ECO:0000256" key="1">
    <source>
        <dbReference type="ARBA" id="ARBA00004606"/>
    </source>
</evidence>
<reference evidence="13" key="1">
    <citation type="journal article" date="2020" name="Stud. Mycol.">
        <title>101 Dothideomycetes genomes: a test case for predicting lifestyles and emergence of pathogens.</title>
        <authorList>
            <person name="Haridas S."/>
            <person name="Albert R."/>
            <person name="Binder M."/>
            <person name="Bloem J."/>
            <person name="Labutti K."/>
            <person name="Salamov A."/>
            <person name="Andreopoulos B."/>
            <person name="Baker S."/>
            <person name="Barry K."/>
            <person name="Bills G."/>
            <person name="Bluhm B."/>
            <person name="Cannon C."/>
            <person name="Castanera R."/>
            <person name="Culley D."/>
            <person name="Daum C."/>
            <person name="Ezra D."/>
            <person name="Gonzalez J."/>
            <person name="Henrissat B."/>
            <person name="Kuo A."/>
            <person name="Liang C."/>
            <person name="Lipzen A."/>
            <person name="Lutzoni F."/>
            <person name="Magnuson J."/>
            <person name="Mondo S."/>
            <person name="Nolan M."/>
            <person name="Ohm R."/>
            <person name="Pangilinan J."/>
            <person name="Park H.-J."/>
            <person name="Ramirez L."/>
            <person name="Alfaro M."/>
            <person name="Sun H."/>
            <person name="Tritt A."/>
            <person name="Yoshinaga Y."/>
            <person name="Zwiers L.-H."/>
            <person name="Turgeon B."/>
            <person name="Goodwin S."/>
            <person name="Spatafora J."/>
            <person name="Crous P."/>
            <person name="Grigoriev I."/>
        </authorList>
    </citation>
    <scope>NUCLEOTIDE SEQUENCE</scope>
    <source>
        <strain evidence="13">CBS 113979</strain>
    </source>
</reference>
<dbReference type="GO" id="GO:0016263">
    <property type="term" value="F:glycoprotein-N-acetylgalactosamine 3-beta-galactosyltransferase activity"/>
    <property type="evidence" value="ECO:0007669"/>
    <property type="project" value="UniProtKB-EC"/>
</dbReference>
<evidence type="ECO:0000256" key="2">
    <source>
        <dbReference type="ARBA" id="ARBA00004922"/>
    </source>
</evidence>
<comment type="similarity">
    <text evidence="3">Belongs to the glycosyltransferase 31 family. Beta3-Gal-T subfamily.</text>
</comment>
<feature type="domain" description="Fringe-like glycosyltransferase" evidence="12">
    <location>
        <begin position="197"/>
        <end position="309"/>
    </location>
</feature>
<keyword evidence="8" id="KW-0547">Nucleotide-binding</keyword>
<accession>A0A6G1GNS5</accession>
<evidence type="ECO:0000256" key="3">
    <source>
        <dbReference type="ARBA" id="ARBA00006462"/>
    </source>
</evidence>
<dbReference type="GO" id="GO:0000166">
    <property type="term" value="F:nucleotide binding"/>
    <property type="evidence" value="ECO:0007669"/>
    <property type="project" value="UniProtKB-KW"/>
</dbReference>
<dbReference type="Pfam" id="PF02434">
    <property type="entry name" value="Fringe"/>
    <property type="match status" value="1"/>
</dbReference>
<dbReference type="Gene3D" id="3.90.550.50">
    <property type="match status" value="1"/>
</dbReference>
<dbReference type="PANTHER" id="PTHR23033:SF47">
    <property type="entry name" value="APPLE DOMAIN-CONTAINING PROTEIN-RELATED"/>
    <property type="match status" value="1"/>
</dbReference>
<keyword evidence="14" id="KW-1185">Reference proteome</keyword>
<proteinExistence type="inferred from homology"/>
<sequence length="464" mass="53055">MSTVSRTAIGRTILLAFIGTVLTITFLLSSRAKTTSSWRTQPYRFNVYPNSRPNTTSTDTQPIAEEESVNVECPELKGAEDVVVVVKTGATEAAIRLPVLLKTSLRCVPPENVLIFSDMEQDIEDFDHHVYDALEGIPESATNDNSDFDVYRKQQELRENGQDAQIPSLLSEFEDPRIPGTLAAWTLDKYKNLNMVKRSGTMVPDKKWYIFIDADTYLVWSTTVAWLNARDHKKETFFGSPSYIAGKEFAHGGSGMFLSGGGMQTFLAHNKTVEKFNKQVQNECCGDFVLALALDDMGIKVTSAWPTIHGDYPSTIAFGYDRWCHPMATMHHVSVADMQQIGLFEQERKNPSKPLLYSELYRNLVSRLLSSSLEDWDNSSGWDYHEDDLSYDDCDEKCRTNGNCFQFSYNGKECYIQERFRLGTSKKAEDDKRWRSVWRRKRIMEWIESNDRCDPIKFPEQKND</sequence>
<dbReference type="PANTHER" id="PTHR23033">
    <property type="entry name" value="BETA1,3-GALACTOSYLTRANSFERASE"/>
    <property type="match status" value="1"/>
</dbReference>
<evidence type="ECO:0000256" key="10">
    <source>
        <dbReference type="ARBA" id="ARBA00022989"/>
    </source>
</evidence>
<comment type="pathway">
    <text evidence="2">Protein modification; protein glycosylation.</text>
</comment>
<evidence type="ECO:0000256" key="7">
    <source>
        <dbReference type="ARBA" id="ARBA00022692"/>
    </source>
</evidence>
<evidence type="ECO:0000256" key="8">
    <source>
        <dbReference type="ARBA" id="ARBA00022741"/>
    </source>
</evidence>
<evidence type="ECO:0000256" key="5">
    <source>
        <dbReference type="ARBA" id="ARBA00022676"/>
    </source>
</evidence>
<evidence type="ECO:0000313" key="14">
    <source>
        <dbReference type="Proteomes" id="UP000800041"/>
    </source>
</evidence>
<evidence type="ECO:0000259" key="12">
    <source>
        <dbReference type="Pfam" id="PF02434"/>
    </source>
</evidence>
<evidence type="ECO:0000313" key="13">
    <source>
        <dbReference type="EMBL" id="KAF1982464.1"/>
    </source>
</evidence>
<dbReference type="EC" id="2.4.1.122" evidence="4"/>
<dbReference type="InterPro" id="IPR026050">
    <property type="entry name" value="C1GALT1/C1GALT1_chp1"/>
</dbReference>
<keyword evidence="7" id="KW-0812">Transmembrane</keyword>
<evidence type="ECO:0000256" key="6">
    <source>
        <dbReference type="ARBA" id="ARBA00022679"/>
    </source>
</evidence>
<comment type="subcellular location">
    <subcellularLocation>
        <location evidence="1">Membrane</location>
        <topology evidence="1">Single-pass type II membrane protein</topology>
    </subcellularLocation>
</comment>
<dbReference type="OrthoDB" id="414175at2759"/>
<dbReference type="Proteomes" id="UP000800041">
    <property type="component" value="Unassembled WGS sequence"/>
</dbReference>
<keyword evidence="9" id="KW-0735">Signal-anchor</keyword>
<gene>
    <name evidence="13" type="ORF">K402DRAFT_340351</name>
</gene>
<evidence type="ECO:0000256" key="9">
    <source>
        <dbReference type="ARBA" id="ARBA00022968"/>
    </source>
</evidence>
<keyword evidence="5" id="KW-0328">Glycosyltransferase</keyword>
<protein>
    <recommendedName>
        <fullName evidence="4">N-acetylgalactosaminide beta-1,3-galactosyltransferase</fullName>
        <ecNumber evidence="4">2.4.1.122</ecNumber>
    </recommendedName>
</protein>
<organism evidence="13 14">
    <name type="scientific">Aulographum hederae CBS 113979</name>
    <dbReference type="NCBI Taxonomy" id="1176131"/>
    <lineage>
        <taxon>Eukaryota</taxon>
        <taxon>Fungi</taxon>
        <taxon>Dikarya</taxon>
        <taxon>Ascomycota</taxon>
        <taxon>Pezizomycotina</taxon>
        <taxon>Dothideomycetes</taxon>
        <taxon>Pleosporomycetidae</taxon>
        <taxon>Aulographales</taxon>
        <taxon>Aulographaceae</taxon>
    </lineage>
</organism>
<keyword evidence="6 13" id="KW-0808">Transferase</keyword>
<keyword evidence="10" id="KW-1133">Transmembrane helix</keyword>
<dbReference type="EMBL" id="ML977184">
    <property type="protein sequence ID" value="KAF1982464.1"/>
    <property type="molecule type" value="Genomic_DNA"/>
</dbReference>
<evidence type="ECO:0000256" key="4">
    <source>
        <dbReference type="ARBA" id="ARBA00012557"/>
    </source>
</evidence>